<proteinExistence type="predicted"/>
<dbReference type="Gene3D" id="2.60.40.4070">
    <property type="match status" value="1"/>
</dbReference>
<evidence type="ECO:0000256" key="1">
    <source>
        <dbReference type="SAM" id="MobiDB-lite"/>
    </source>
</evidence>
<accession>A0A2T2YEL5</accession>
<evidence type="ECO:0000259" key="2">
    <source>
        <dbReference type="Pfam" id="PF18962"/>
    </source>
</evidence>
<dbReference type="InterPro" id="IPR026444">
    <property type="entry name" value="Secre_tail"/>
</dbReference>
<comment type="caution">
    <text evidence="3">The sequence shown here is derived from an EMBL/GenBank/DDBJ whole genome shotgun (WGS) entry which is preliminary data.</text>
</comment>
<keyword evidence="4" id="KW-1185">Reference proteome</keyword>
<dbReference type="Proteomes" id="UP000240357">
    <property type="component" value="Unassembled WGS sequence"/>
</dbReference>
<reference evidence="3 4" key="1">
    <citation type="submission" date="2018-03" db="EMBL/GenBank/DDBJ databases">
        <title>Adhaeribacter sp. HMF7605 Genome sequencing and assembly.</title>
        <authorList>
            <person name="Kang H."/>
            <person name="Kang J."/>
            <person name="Cha I."/>
            <person name="Kim H."/>
            <person name="Joh K."/>
        </authorList>
    </citation>
    <scope>NUCLEOTIDE SEQUENCE [LARGE SCALE GENOMIC DNA]</scope>
    <source>
        <strain evidence="3 4">HMF7605</strain>
    </source>
</reference>
<feature type="domain" description="Secretion system C-terminal sorting" evidence="2">
    <location>
        <begin position="1426"/>
        <end position="1501"/>
    </location>
</feature>
<gene>
    <name evidence="3" type="ORF">AHMF7605_10670</name>
</gene>
<dbReference type="OrthoDB" id="922614at2"/>
<dbReference type="NCBIfam" id="TIGR04183">
    <property type="entry name" value="Por_Secre_tail"/>
    <property type="match status" value="1"/>
</dbReference>
<organism evidence="3 4">
    <name type="scientific">Adhaeribacter arboris</name>
    <dbReference type="NCBI Taxonomy" id="2072846"/>
    <lineage>
        <taxon>Bacteria</taxon>
        <taxon>Pseudomonadati</taxon>
        <taxon>Bacteroidota</taxon>
        <taxon>Cytophagia</taxon>
        <taxon>Cytophagales</taxon>
        <taxon>Hymenobacteraceae</taxon>
        <taxon>Adhaeribacter</taxon>
    </lineage>
</organism>
<dbReference type="PANTHER" id="PTHR42754:SF1">
    <property type="entry name" value="LIPOPROTEIN"/>
    <property type="match status" value="1"/>
</dbReference>
<dbReference type="Pfam" id="PF18962">
    <property type="entry name" value="Por_Secre_tail"/>
    <property type="match status" value="1"/>
</dbReference>
<dbReference type="InterPro" id="IPR011047">
    <property type="entry name" value="Quinoprotein_ADH-like_sf"/>
</dbReference>
<sequence>MNIIFTFFHLIHQLPGKFPKRFRLGIALLLITDFSLSTSAQNIQWNKTIGADLSDYFVTAQQTKDGGYILGGTSGSGKRGDKSEPKKGQSDFWIVKLNANGSKAWDKTIGSAANDRLDALQQTSDGGFIILGYSVGGASGDKTGTKENWVVKLNPDGTKAWDKTFGVQKGGGSLTVLQQTSDGGYILGGSAYGVGGDKTEAGLFGDFWLVKLNTDGSKAWDKTIVGNRTENLTTLQQTKDGGFILGGNSSYGNLIDFWIVKLNPDRTTAWDKTIGVEADDLLSTIRQTQDGGYLLGGYADAGVGEFKSEKSKGGFDYWVIKLNEKGTQEWNKTIGGSGSDQLHALQPTSDGGYILGGGSRSNNSGDKTQDNQGIFDYWVVKLNANGSKAWDLTLGGNTEDALETIFQTKDNGYLVGGYSKSGISGTKTEASKGGFDYWVVKLDNNTKAKQTISFSALPEVNFATQKILTLKATASSGLPVSFRVVSGPATIKANTITLTGGSGTVTIEALQPGNADYYAAPAASRSFVVQVSPVTRLWDKAFGGISTEYPNQGGECDKIFGSSSLAAMVRTLDGGYLLGGTSDSKKGNDKSADNRGTISEGECFSEDQPIADYWIVKTNANGEKLWDKTFGGNDRDELKAILATPDGGYLLGGSSKSNGNGDKTEANQGYQDYWVVKISANGTKIWDKTFGGSLGDVLTSLTATPDGGFLLSGNSNSGISGDKTEAGKGGNEFWIIKIDGDGHKVWDKAFDNEGNDLSILRSVVTSPDGGFLLGGTTLLDKSNYWVVKINSQGKKLWDKTFGGNEYDELTALANTTDGGYLLGGYSWSGKSGDKSEASRGGDDFWVIKIDGAGKKVWDKTIGGNGSDLLTALIKTPDEGFLLGGTTNSGRSGEKSEEKRGQDDYWVVKLDHAGNINWDRTLGGTSSEQLSSLLITSDGNYLVGGSSYSQNDGDKSQSLKGIQDYWIIKLKEKTNAPALAWDMRFGGSSIDNLTDVIKTSDGGYLAGGYSDSKVSGDKSQSSRGKNDYWIVKTDASGKKLWDQRYGGSDQDYLNRVIQTQDGGYLLAGSSLSGKSGDKSQPSQGDRDFWIVKTDALGNMQWDRTYGGSDFEQFVKVIQLSTGEYVLGGTTKSPVNGDVSQTSPGLKDYWLVKISSTGKKIWDKRYGGNGDDQLVSFTETRDGGFLLGGESFSNATGDKSQASRGGSDFWAVRVDKDGKKLWDKTFGGSNQDAIASVSRSAGDTFVLAGTSFSPISGERSQTNQGKDDFWIVKIDAQGQKIWDKAFGGSDHDQLEASTTLADGSTILAGTTWSEISGDKTQASQGANDYWLVKINASGAQQWDKRFGGGSFEEVRTVFLTQDGGLLIGGRSDSGESGDKTQPSQGETDYWLVKVSPDSLANKVTIVARIANPVSPSTVKVENLNLTAYPNPSQDKVTINFILPQTQTASVKVYDSQGKEITTLFTGQAQANQTYQVQWQGSSYKAGLYFLQLQTSTLKQQHKLLLTK</sequence>
<name>A0A2T2YEL5_9BACT</name>
<dbReference type="PANTHER" id="PTHR42754">
    <property type="entry name" value="ENDOGLUCANASE"/>
    <property type="match status" value="1"/>
</dbReference>
<dbReference type="SUPFAM" id="SSF50998">
    <property type="entry name" value="Quinoprotein alcohol dehydrogenase-like"/>
    <property type="match status" value="1"/>
</dbReference>
<dbReference type="RefSeq" id="WP_106929104.1">
    <property type="nucleotide sequence ID" value="NZ_PYFT01000001.1"/>
</dbReference>
<protein>
    <recommendedName>
        <fullName evidence="2">Secretion system C-terminal sorting domain-containing protein</fullName>
    </recommendedName>
</protein>
<evidence type="ECO:0000313" key="4">
    <source>
        <dbReference type="Proteomes" id="UP000240357"/>
    </source>
</evidence>
<evidence type="ECO:0000313" key="3">
    <source>
        <dbReference type="EMBL" id="PSR53947.1"/>
    </source>
</evidence>
<feature type="region of interest" description="Disordered" evidence="1">
    <location>
        <begin position="1365"/>
        <end position="1384"/>
    </location>
</feature>
<dbReference type="EMBL" id="PYFT01000001">
    <property type="protein sequence ID" value="PSR53947.1"/>
    <property type="molecule type" value="Genomic_DNA"/>
</dbReference>